<evidence type="ECO:0000313" key="3">
    <source>
        <dbReference type="EMBL" id="KAF0428417.1"/>
    </source>
</evidence>
<sequence>MISIFFCHNEPAKSPCSVNFLVSCQNVPKARYKQTSALVGTKLYFFGGETSFYVATNEVWYLDLSKYFNTILPPWHEVIGMPVGYAYGSACVSPIDNYTVFLVGGRTSLPNTTNYILSSSVYAFNTKTSQWSTPSINNFNSSFARRNEMQAVVDGKGRIYSFGGTDYDNSTTPTTYNDMNILDITTMTWSTQIQSQSLAYIDYAATLLPNGLIIYIGGREVSALSGSFVNMTQDGNIILYGGASLNISGAPVTIFSDLAVLNTNTWVWSIPSTSGTKPPPLMSHSAALYKNYMIIAFGQNATEVYSKNIYILDTRNYSWVISVI</sequence>
<name>A0A8H3X9C9_GIGMA</name>
<dbReference type="PANTHER" id="PTHR46093:SF18">
    <property type="entry name" value="FIBRONECTIN TYPE-III DOMAIN-CONTAINING PROTEIN"/>
    <property type="match status" value="1"/>
</dbReference>
<dbReference type="PANTHER" id="PTHR46093">
    <property type="entry name" value="ACYL-COA-BINDING DOMAIN-CONTAINING PROTEIN 5"/>
    <property type="match status" value="1"/>
</dbReference>
<dbReference type="EMBL" id="WTPW01001567">
    <property type="protein sequence ID" value="KAF0428417.1"/>
    <property type="molecule type" value="Genomic_DNA"/>
</dbReference>
<keyword evidence="2" id="KW-0677">Repeat</keyword>
<reference evidence="3 4" key="1">
    <citation type="journal article" date="2019" name="Environ. Microbiol.">
        <title>At the nexus of three kingdoms: the genome of the mycorrhizal fungus Gigaspora margarita provides insights into plant, endobacterial and fungal interactions.</title>
        <authorList>
            <person name="Venice F."/>
            <person name="Ghignone S."/>
            <person name="Salvioli di Fossalunga A."/>
            <person name="Amselem J."/>
            <person name="Novero M."/>
            <person name="Xianan X."/>
            <person name="Sedzielewska Toro K."/>
            <person name="Morin E."/>
            <person name="Lipzen A."/>
            <person name="Grigoriev I.V."/>
            <person name="Henrissat B."/>
            <person name="Martin F.M."/>
            <person name="Bonfante P."/>
        </authorList>
    </citation>
    <scope>NUCLEOTIDE SEQUENCE [LARGE SCALE GENOMIC DNA]</scope>
    <source>
        <strain evidence="3 4">BEG34</strain>
    </source>
</reference>
<dbReference type="InterPro" id="IPR015915">
    <property type="entry name" value="Kelch-typ_b-propeller"/>
</dbReference>
<dbReference type="Proteomes" id="UP000439903">
    <property type="component" value="Unassembled WGS sequence"/>
</dbReference>
<keyword evidence="1" id="KW-0880">Kelch repeat</keyword>
<dbReference type="SUPFAM" id="SSF117281">
    <property type="entry name" value="Kelch motif"/>
    <property type="match status" value="2"/>
</dbReference>
<organism evidence="3 4">
    <name type="scientific">Gigaspora margarita</name>
    <dbReference type="NCBI Taxonomy" id="4874"/>
    <lineage>
        <taxon>Eukaryota</taxon>
        <taxon>Fungi</taxon>
        <taxon>Fungi incertae sedis</taxon>
        <taxon>Mucoromycota</taxon>
        <taxon>Glomeromycotina</taxon>
        <taxon>Glomeromycetes</taxon>
        <taxon>Diversisporales</taxon>
        <taxon>Gigasporaceae</taxon>
        <taxon>Gigaspora</taxon>
    </lineage>
</organism>
<evidence type="ECO:0000256" key="2">
    <source>
        <dbReference type="ARBA" id="ARBA00022737"/>
    </source>
</evidence>
<dbReference type="AlphaFoldDB" id="A0A8H3X9C9"/>
<accession>A0A8H3X9C9</accession>
<evidence type="ECO:0000313" key="4">
    <source>
        <dbReference type="Proteomes" id="UP000439903"/>
    </source>
</evidence>
<proteinExistence type="predicted"/>
<keyword evidence="4" id="KW-1185">Reference proteome</keyword>
<dbReference type="OrthoDB" id="432528at2759"/>
<evidence type="ECO:0000256" key="1">
    <source>
        <dbReference type="ARBA" id="ARBA00022441"/>
    </source>
</evidence>
<dbReference type="Gene3D" id="2.120.10.80">
    <property type="entry name" value="Kelch-type beta propeller"/>
    <property type="match status" value="2"/>
</dbReference>
<comment type="caution">
    <text evidence="3">The sequence shown here is derived from an EMBL/GenBank/DDBJ whole genome shotgun (WGS) entry which is preliminary data.</text>
</comment>
<dbReference type="Pfam" id="PF24681">
    <property type="entry name" value="Kelch_KLHDC2_KLHL20_DRC7"/>
    <property type="match status" value="2"/>
</dbReference>
<gene>
    <name evidence="3" type="ORF">F8M41_005869</name>
</gene>
<protein>
    <submittedName>
        <fullName evidence="3">Galactose oxidase</fullName>
    </submittedName>
</protein>